<sequence>MILRLFESLSVASPGAHGSQLERWLYHMSWARRNLQQRATVAELTPLEKGLLRSSQGALLVKALNAVEPCIFDSLLWKDILIECYPGVNHDFLKDQYGLWPRLVRLPLLIYDVIEYNRPSGADDQTNRTLRQRAHKLHWNLDLSSLKRSSLESLQLEFHDPNAGSIARTYSVIAATNYACILTATSILIDRLVKFRDKKYYLATGELLWPDGQLSTEESALRYLLGASYAWWKARSPAFAHSKHADIMWSASFKTVVQ</sequence>
<gene>
    <name evidence="1" type="ORF">ABVK25_004262</name>
</gene>
<evidence type="ECO:0000313" key="2">
    <source>
        <dbReference type="Proteomes" id="UP001590951"/>
    </source>
</evidence>
<name>A0ABR4BC86_9LECA</name>
<dbReference type="EMBL" id="JBHFEH010000011">
    <property type="protein sequence ID" value="KAL2055454.1"/>
    <property type="molecule type" value="Genomic_DNA"/>
</dbReference>
<reference evidence="1 2" key="1">
    <citation type="submission" date="2024-09" db="EMBL/GenBank/DDBJ databases">
        <title>Rethinking Asexuality: The Enigmatic Case of Functional Sexual Genes in Lepraria (Stereocaulaceae).</title>
        <authorList>
            <person name="Doellman M."/>
            <person name="Sun Y."/>
            <person name="Barcenas-Pena A."/>
            <person name="Lumbsch H.T."/>
            <person name="Grewe F."/>
        </authorList>
    </citation>
    <scope>NUCLEOTIDE SEQUENCE [LARGE SCALE GENOMIC DNA]</scope>
    <source>
        <strain evidence="1 2">Grewe 0041</strain>
    </source>
</reference>
<keyword evidence="2" id="KW-1185">Reference proteome</keyword>
<proteinExistence type="predicted"/>
<evidence type="ECO:0000313" key="1">
    <source>
        <dbReference type="EMBL" id="KAL2055454.1"/>
    </source>
</evidence>
<organism evidence="1 2">
    <name type="scientific">Lepraria finkii</name>
    <dbReference type="NCBI Taxonomy" id="1340010"/>
    <lineage>
        <taxon>Eukaryota</taxon>
        <taxon>Fungi</taxon>
        <taxon>Dikarya</taxon>
        <taxon>Ascomycota</taxon>
        <taxon>Pezizomycotina</taxon>
        <taxon>Lecanoromycetes</taxon>
        <taxon>OSLEUM clade</taxon>
        <taxon>Lecanoromycetidae</taxon>
        <taxon>Lecanorales</taxon>
        <taxon>Lecanorineae</taxon>
        <taxon>Stereocaulaceae</taxon>
        <taxon>Lepraria</taxon>
    </lineage>
</organism>
<accession>A0ABR4BC86</accession>
<dbReference type="Proteomes" id="UP001590951">
    <property type="component" value="Unassembled WGS sequence"/>
</dbReference>
<comment type="caution">
    <text evidence="1">The sequence shown here is derived from an EMBL/GenBank/DDBJ whole genome shotgun (WGS) entry which is preliminary data.</text>
</comment>
<protein>
    <submittedName>
        <fullName evidence="1">Uncharacterized protein</fullName>
    </submittedName>
</protein>